<proteinExistence type="inferred from homology"/>
<dbReference type="PANTHER" id="PTHR11404">
    <property type="entry name" value="SUPEROXIDE DISMUTASE 2"/>
    <property type="match status" value="1"/>
</dbReference>
<dbReference type="InterPro" id="IPR050265">
    <property type="entry name" value="Fe/Mn_Superoxide_Dismutase"/>
</dbReference>
<dbReference type="EC" id="1.15.1.1" evidence="2"/>
<evidence type="ECO:0000313" key="7">
    <source>
        <dbReference type="EMBL" id="OHA14468.1"/>
    </source>
</evidence>
<feature type="domain" description="Manganese/iron superoxide dismutase C-terminal" evidence="6">
    <location>
        <begin position="92"/>
        <end position="191"/>
    </location>
</feature>
<dbReference type="PIRSF" id="PIRSF000349">
    <property type="entry name" value="SODismutase"/>
    <property type="match status" value="1"/>
</dbReference>
<dbReference type="GO" id="GO:0004784">
    <property type="term" value="F:superoxide dismutase activity"/>
    <property type="evidence" value="ECO:0007669"/>
    <property type="project" value="UniProtKB-EC"/>
</dbReference>
<evidence type="ECO:0000256" key="4">
    <source>
        <dbReference type="ARBA" id="ARBA00023002"/>
    </source>
</evidence>
<dbReference type="Proteomes" id="UP000177171">
    <property type="component" value="Unassembled WGS sequence"/>
</dbReference>
<feature type="binding site" evidence="5">
    <location>
        <position position="74"/>
    </location>
    <ligand>
        <name>Mn(2+)</name>
        <dbReference type="ChEBI" id="CHEBI:29035"/>
    </ligand>
</feature>
<dbReference type="InterPro" id="IPR036324">
    <property type="entry name" value="Mn/Fe_SOD_N_sf"/>
</dbReference>
<dbReference type="InterPro" id="IPR001189">
    <property type="entry name" value="Mn/Fe_SOD"/>
</dbReference>
<accession>A0A1G2LS41</accession>
<dbReference type="AlphaFoldDB" id="A0A1G2LS41"/>
<gene>
    <name evidence="7" type="ORF">A3G49_06490</name>
</gene>
<feature type="binding site" evidence="5">
    <location>
        <position position="162"/>
    </location>
    <ligand>
        <name>Mn(2+)</name>
        <dbReference type="ChEBI" id="CHEBI:29035"/>
    </ligand>
</feature>
<dbReference type="InterPro" id="IPR019832">
    <property type="entry name" value="Mn/Fe_SOD_C"/>
</dbReference>
<sequence>MMYEPKNFDHLLGTAGFSDTLLKNHFTLYQGYVTNTNKLADALSQMIETEKIGTPEYAELKRRFGWEFNGMRLHELYFSNMKKGGVALDTNSELYKKIIADFGNYENWEKDFKATGAMRGIGWTILYYDPEVKRVFNVWINEHDFGHLAGCKPLLVLDVFEHAYMLDYGLKRADYIEAFFKAIDWEVVASRF</sequence>
<dbReference type="GO" id="GO:0046872">
    <property type="term" value="F:metal ion binding"/>
    <property type="evidence" value="ECO:0007669"/>
    <property type="project" value="UniProtKB-KW"/>
</dbReference>
<evidence type="ECO:0000259" key="6">
    <source>
        <dbReference type="Pfam" id="PF02777"/>
    </source>
</evidence>
<evidence type="ECO:0000256" key="3">
    <source>
        <dbReference type="ARBA" id="ARBA00022723"/>
    </source>
</evidence>
<evidence type="ECO:0000313" key="8">
    <source>
        <dbReference type="Proteomes" id="UP000177171"/>
    </source>
</evidence>
<reference evidence="7 8" key="1">
    <citation type="journal article" date="2016" name="Nat. Commun.">
        <title>Thousands of microbial genomes shed light on interconnected biogeochemical processes in an aquifer system.</title>
        <authorList>
            <person name="Anantharaman K."/>
            <person name="Brown C.T."/>
            <person name="Hug L.A."/>
            <person name="Sharon I."/>
            <person name="Castelle C.J."/>
            <person name="Probst A.J."/>
            <person name="Thomas B.C."/>
            <person name="Singh A."/>
            <person name="Wilkins M.J."/>
            <person name="Karaoz U."/>
            <person name="Brodie E.L."/>
            <person name="Williams K.H."/>
            <person name="Hubbard S.S."/>
            <person name="Banfield J.F."/>
        </authorList>
    </citation>
    <scope>NUCLEOTIDE SEQUENCE [LARGE SCALE GENOMIC DNA]</scope>
</reference>
<dbReference type="Pfam" id="PF02777">
    <property type="entry name" value="Sod_Fe_C"/>
    <property type="match status" value="1"/>
</dbReference>
<feature type="binding site" evidence="5">
    <location>
        <position position="158"/>
    </location>
    <ligand>
        <name>Mn(2+)</name>
        <dbReference type="ChEBI" id="CHEBI:29035"/>
    </ligand>
</feature>
<dbReference type="SUPFAM" id="SSF46609">
    <property type="entry name" value="Fe,Mn superoxide dismutase (SOD), N-terminal domain"/>
    <property type="match status" value="1"/>
</dbReference>
<protein>
    <recommendedName>
        <fullName evidence="2">superoxide dismutase</fullName>
        <ecNumber evidence="2">1.15.1.1</ecNumber>
    </recommendedName>
</protein>
<dbReference type="SUPFAM" id="SSF54719">
    <property type="entry name" value="Fe,Mn superoxide dismutase (SOD), C-terminal domain"/>
    <property type="match status" value="1"/>
</dbReference>
<dbReference type="Gene3D" id="3.55.40.20">
    <property type="entry name" value="Iron/manganese superoxide dismutase, C-terminal domain"/>
    <property type="match status" value="1"/>
</dbReference>
<feature type="binding site" evidence="5">
    <location>
        <position position="25"/>
    </location>
    <ligand>
        <name>Mn(2+)</name>
        <dbReference type="ChEBI" id="CHEBI:29035"/>
    </ligand>
</feature>
<comment type="similarity">
    <text evidence="1">Belongs to the iron/manganese superoxide dismutase family.</text>
</comment>
<organism evidence="7 8">
    <name type="scientific">Candidatus Sungbacteria bacterium RIFCSPLOWO2_12_FULL_41_11</name>
    <dbReference type="NCBI Taxonomy" id="1802286"/>
    <lineage>
        <taxon>Bacteria</taxon>
        <taxon>Candidatus Sungiibacteriota</taxon>
    </lineage>
</organism>
<keyword evidence="4" id="KW-0560">Oxidoreductase</keyword>
<dbReference type="InterPro" id="IPR036314">
    <property type="entry name" value="SOD_C_sf"/>
</dbReference>
<dbReference type="PANTHER" id="PTHR11404:SF6">
    <property type="entry name" value="SUPEROXIDE DISMUTASE [MN], MITOCHONDRIAL"/>
    <property type="match status" value="1"/>
</dbReference>
<dbReference type="EMBL" id="MHQY01000007">
    <property type="protein sequence ID" value="OHA14468.1"/>
    <property type="molecule type" value="Genomic_DNA"/>
</dbReference>
<evidence type="ECO:0000256" key="5">
    <source>
        <dbReference type="PIRSR" id="PIRSR000349-1"/>
    </source>
</evidence>
<keyword evidence="3 5" id="KW-0479">Metal-binding</keyword>
<evidence type="ECO:0000256" key="2">
    <source>
        <dbReference type="ARBA" id="ARBA00012682"/>
    </source>
</evidence>
<evidence type="ECO:0000256" key="1">
    <source>
        <dbReference type="ARBA" id="ARBA00008714"/>
    </source>
</evidence>
<comment type="caution">
    <text evidence="7">The sequence shown here is derived from an EMBL/GenBank/DDBJ whole genome shotgun (WGS) entry which is preliminary data.</text>
</comment>
<name>A0A1G2LS41_9BACT</name>